<keyword evidence="2" id="KW-0694">RNA-binding</keyword>
<dbReference type="GO" id="GO:0005730">
    <property type="term" value="C:nucleolus"/>
    <property type="evidence" value="ECO:0007669"/>
    <property type="project" value="TreeGrafter"/>
</dbReference>
<evidence type="ECO:0000259" key="4">
    <source>
        <dbReference type="PROSITE" id="PS50303"/>
    </source>
</evidence>
<keyword evidence="6" id="KW-1185">Reference proteome</keyword>
<evidence type="ECO:0000256" key="1">
    <source>
        <dbReference type="ARBA" id="ARBA00022737"/>
    </source>
</evidence>
<dbReference type="PANTHER" id="PTHR13389:SF0">
    <property type="entry name" value="PUMILIO HOMOLOG 3"/>
    <property type="match status" value="1"/>
</dbReference>
<dbReference type="EMBL" id="SGPM01000300">
    <property type="protein sequence ID" value="THH26885.1"/>
    <property type="molecule type" value="Genomic_DNA"/>
</dbReference>
<dbReference type="OrthoDB" id="497380at2759"/>
<dbReference type="SMART" id="SM00025">
    <property type="entry name" value="Pumilio"/>
    <property type="match status" value="5"/>
</dbReference>
<dbReference type="GO" id="GO:0006417">
    <property type="term" value="P:regulation of translation"/>
    <property type="evidence" value="ECO:0007669"/>
    <property type="project" value="TreeGrafter"/>
</dbReference>
<reference evidence="5 6" key="1">
    <citation type="submission" date="2019-02" db="EMBL/GenBank/DDBJ databases">
        <title>Genome sequencing of the rare red list fungi Antrodiella citrinella (Flaviporus citrinellus).</title>
        <authorList>
            <person name="Buettner E."/>
            <person name="Kellner H."/>
        </authorList>
    </citation>
    <scope>NUCLEOTIDE SEQUENCE [LARGE SCALE GENOMIC DNA]</scope>
    <source>
        <strain evidence="5 6">DSM 108506</strain>
    </source>
</reference>
<organism evidence="5 6">
    <name type="scientific">Antrodiella citrinella</name>
    <dbReference type="NCBI Taxonomy" id="2447956"/>
    <lineage>
        <taxon>Eukaryota</taxon>
        <taxon>Fungi</taxon>
        <taxon>Dikarya</taxon>
        <taxon>Basidiomycota</taxon>
        <taxon>Agaricomycotina</taxon>
        <taxon>Agaricomycetes</taxon>
        <taxon>Polyporales</taxon>
        <taxon>Steccherinaceae</taxon>
        <taxon>Antrodiella</taxon>
    </lineage>
</organism>
<dbReference type="InterPro" id="IPR011989">
    <property type="entry name" value="ARM-like"/>
</dbReference>
<feature type="compositionally biased region" description="Acidic residues" evidence="3">
    <location>
        <begin position="50"/>
        <end position="73"/>
    </location>
</feature>
<accession>A0A4S4MMF9</accession>
<keyword evidence="1" id="KW-0677">Repeat</keyword>
<dbReference type="SUPFAM" id="SSF48371">
    <property type="entry name" value="ARM repeat"/>
    <property type="match status" value="1"/>
</dbReference>
<dbReference type="PROSITE" id="PS50303">
    <property type="entry name" value="PUM_HD"/>
    <property type="match status" value="1"/>
</dbReference>
<dbReference type="InterPro" id="IPR033133">
    <property type="entry name" value="PUM-HD"/>
</dbReference>
<feature type="domain" description="PUM-HD" evidence="4">
    <location>
        <begin position="117"/>
        <end position="442"/>
    </location>
</feature>
<dbReference type="AlphaFoldDB" id="A0A4S4MMF9"/>
<dbReference type="InterPro" id="IPR001313">
    <property type="entry name" value="Pumilio_RNA-bd_rpt"/>
</dbReference>
<dbReference type="InterPro" id="IPR016024">
    <property type="entry name" value="ARM-type_fold"/>
</dbReference>
<name>A0A4S4MMF9_9APHY</name>
<dbReference type="GO" id="GO:0003729">
    <property type="term" value="F:mRNA binding"/>
    <property type="evidence" value="ECO:0007669"/>
    <property type="project" value="TreeGrafter"/>
</dbReference>
<sequence>MPTATTSLKRSQSSHTDKKAKKARTSNAASEKTIKRSRPVTQPLPTGDEGTSEDEDVEAFEAGEGQDVEQGDVDDSRAPKDPNATRESHQAQRVLQQQRRAAKPHSGLLNEAKQAWSLARQKDLTKEERAKHVKSLMDVVRGHVNEIVFKHDASRIVQTVVKYGGAKERNEIALELKGKYQALSQNKYSKFLVTKLIRLCPTHRTSILLEFQGNVRRLLLHREASGVLADAFELYANAYERSLLLKDFYGKEASLFTFTTGSAEDKEKSKLGLAGLLHGADKERRRRLLTAMQENLTSIFNNPDKGAVSHAIVHRALWEYLVAINDLEDEVERETLRRALFESCQDVIAEMVHTKDGSRVVRDFIAQGSAKDRKQIVKALKPHVERMCKDDEAQLVLFTALDVIDDTKLTAKSLVADIANAASALYASPQGRRSLIYLISPRTRRHFTPAQIALLAETDSVRAKTSKKDEKVRSEEIRKAASESLLAWLSEKSAEVVRDPGGSLITGEIMLSSEGDKTAASKAILGLLSTPYPSSDPAAPHLITLPHVSRLYKLLLQGGHYSQSTKSIERSPSFSPLDFATQFIQIVGKDNTVSMAKEEAAFVVAALCETVVSAGDEGAEARKALKSWLAGDVRKELAKDEQQRGRRVLLEQIASL</sequence>
<evidence type="ECO:0000256" key="2">
    <source>
        <dbReference type="ARBA" id="ARBA00022884"/>
    </source>
</evidence>
<evidence type="ECO:0000256" key="3">
    <source>
        <dbReference type="SAM" id="MobiDB-lite"/>
    </source>
</evidence>
<evidence type="ECO:0000313" key="5">
    <source>
        <dbReference type="EMBL" id="THH26885.1"/>
    </source>
</evidence>
<comment type="caution">
    <text evidence="5">The sequence shown here is derived from an EMBL/GenBank/DDBJ whole genome shotgun (WGS) entry which is preliminary data.</text>
</comment>
<dbReference type="Pfam" id="PF08144">
    <property type="entry name" value="CPL"/>
    <property type="match status" value="1"/>
</dbReference>
<feature type="compositionally biased region" description="Polar residues" evidence="3">
    <location>
        <begin position="1"/>
        <end position="14"/>
    </location>
</feature>
<gene>
    <name evidence="5" type="ORF">EUX98_g7302</name>
</gene>
<evidence type="ECO:0000313" key="6">
    <source>
        <dbReference type="Proteomes" id="UP000308730"/>
    </source>
</evidence>
<dbReference type="PANTHER" id="PTHR13389">
    <property type="entry name" value="PUMILIO HOMOLOG 3"/>
    <property type="match status" value="1"/>
</dbReference>
<feature type="region of interest" description="Disordered" evidence="3">
    <location>
        <begin position="1"/>
        <end position="109"/>
    </location>
</feature>
<feature type="compositionally biased region" description="Basic and acidic residues" evidence="3">
    <location>
        <begin position="74"/>
        <end position="90"/>
    </location>
</feature>
<dbReference type="Proteomes" id="UP000308730">
    <property type="component" value="Unassembled WGS sequence"/>
</dbReference>
<dbReference type="InterPro" id="IPR040059">
    <property type="entry name" value="PUM3"/>
</dbReference>
<protein>
    <recommendedName>
        <fullName evidence="4">PUM-HD domain-containing protein</fullName>
    </recommendedName>
</protein>
<dbReference type="InterPro" id="IPR012959">
    <property type="entry name" value="CPL_dom"/>
</dbReference>
<proteinExistence type="predicted"/>
<dbReference type="Gene3D" id="1.25.10.10">
    <property type="entry name" value="Leucine-rich Repeat Variant"/>
    <property type="match status" value="2"/>
</dbReference>